<proteinExistence type="predicted"/>
<dbReference type="PANTHER" id="PTHR46060">
    <property type="entry name" value="MARINER MOS1 TRANSPOSASE-LIKE PROTEIN"/>
    <property type="match status" value="1"/>
</dbReference>
<evidence type="ECO:0000313" key="4">
    <source>
        <dbReference type="Proteomes" id="UP001235939"/>
    </source>
</evidence>
<organism evidence="3 4">
    <name type="scientific">Cordylochernes scorpioides</name>
    <dbReference type="NCBI Taxonomy" id="51811"/>
    <lineage>
        <taxon>Eukaryota</taxon>
        <taxon>Metazoa</taxon>
        <taxon>Ecdysozoa</taxon>
        <taxon>Arthropoda</taxon>
        <taxon>Chelicerata</taxon>
        <taxon>Arachnida</taxon>
        <taxon>Pseudoscorpiones</taxon>
        <taxon>Cheliferoidea</taxon>
        <taxon>Chernetidae</taxon>
        <taxon>Cordylochernes</taxon>
    </lineage>
</organism>
<dbReference type="Pfam" id="PF17906">
    <property type="entry name" value="HTH_48"/>
    <property type="match status" value="1"/>
</dbReference>
<dbReference type="PANTHER" id="PTHR46060:SF3">
    <property type="entry name" value="PROTEIN GVQW3"/>
    <property type="match status" value="1"/>
</dbReference>
<evidence type="ECO:0000313" key="3">
    <source>
        <dbReference type="EMBL" id="UYV82498.1"/>
    </source>
</evidence>
<evidence type="ECO:0000259" key="2">
    <source>
        <dbReference type="Pfam" id="PF17906"/>
    </source>
</evidence>
<dbReference type="Gene3D" id="3.30.420.10">
    <property type="entry name" value="Ribonuclease H-like superfamily/Ribonuclease H"/>
    <property type="match status" value="1"/>
</dbReference>
<feature type="domain" description="Mos1 transposase HTH" evidence="2">
    <location>
        <begin position="51"/>
        <end position="95"/>
    </location>
</feature>
<feature type="chain" id="PRO_5045818719" description="Mos1 transposase HTH domain-containing protein" evidence="1">
    <location>
        <begin position="16"/>
        <end position="530"/>
    </location>
</feature>
<sequence>MVAWHLLLQITFCLALDALNRTFGRGPLLIIKQLEEHELMEFVNGTLEFAHNLLREFKLGRSAAQETINIIEAWGEASSSERTTRRWFQKFKVGDFGLEDQDSRGRRSIFTNKDLKSHIESNNTQTVCEIQCKFFANICDEVSCRFYLWCEILSTLSVMRYPVDFCRILSLWNPVDLNYGFHRRVKAKTSLQDDDVPIDDTTTKPLFTPQEKGRKGTKDKVLALRWNPWQKHVRSMSETKLRFTILIQKQNGNLIFGALQNHLLLRKFAELEIERQLIVTGIQCLSVVFEKIKQSRSRAQLRGVLLHHDNARPHILAQTLDFLANSGVKLVTNPPYSPDLAHCEFLSPKVKLLLNGIKFDIGDEALQAFINTVNSIPEDDYCKCYDNWFSRIKYCIGAKEGPEGRMACWRGDVFFHSFEGLKASNVGLKLLAQKGQPFAARPYLSSSAQSRSSRQDHVFWQYNTLSHLSISIDIVRKVGEVQTKRILDIFPIRPVKIRIYMEALVFKVYLNIVEDHTDVRRVHVHPNNQE</sequence>
<accession>A0ABY6LRP4</accession>
<keyword evidence="1" id="KW-0732">Signal</keyword>
<gene>
    <name evidence="3" type="ORF">LAZ67_21002540</name>
</gene>
<dbReference type="Gene3D" id="1.10.10.1450">
    <property type="match status" value="1"/>
</dbReference>
<feature type="signal peptide" evidence="1">
    <location>
        <begin position="1"/>
        <end position="15"/>
    </location>
</feature>
<dbReference type="InterPro" id="IPR041426">
    <property type="entry name" value="Mos1_HTH"/>
</dbReference>
<dbReference type="Proteomes" id="UP001235939">
    <property type="component" value="Chromosome 21"/>
</dbReference>
<keyword evidence="4" id="KW-1185">Reference proteome</keyword>
<evidence type="ECO:0000256" key="1">
    <source>
        <dbReference type="SAM" id="SignalP"/>
    </source>
</evidence>
<reference evidence="3 4" key="1">
    <citation type="submission" date="2022-01" db="EMBL/GenBank/DDBJ databases">
        <title>A chromosomal length assembly of Cordylochernes scorpioides.</title>
        <authorList>
            <person name="Zeh D."/>
            <person name="Zeh J."/>
        </authorList>
    </citation>
    <scope>NUCLEOTIDE SEQUENCE [LARGE SCALE GENOMIC DNA]</scope>
    <source>
        <strain evidence="3">IN4F17</strain>
        <tissue evidence="3">Whole Body</tissue>
    </source>
</reference>
<dbReference type="EMBL" id="CP092883">
    <property type="protein sequence ID" value="UYV82498.1"/>
    <property type="molecule type" value="Genomic_DNA"/>
</dbReference>
<dbReference type="InterPro" id="IPR052709">
    <property type="entry name" value="Transposase-MT_Hybrid"/>
</dbReference>
<protein>
    <recommendedName>
        <fullName evidence="2">Mos1 transposase HTH domain-containing protein</fullName>
    </recommendedName>
</protein>
<name>A0ABY6LRP4_9ARAC</name>
<dbReference type="InterPro" id="IPR036397">
    <property type="entry name" value="RNaseH_sf"/>
</dbReference>